<evidence type="ECO:0000259" key="3">
    <source>
        <dbReference type="PROSITE" id="PS50977"/>
    </source>
</evidence>
<gene>
    <name evidence="4" type="ORF">EPI11_10450</name>
</gene>
<evidence type="ECO:0000256" key="1">
    <source>
        <dbReference type="ARBA" id="ARBA00023125"/>
    </source>
</evidence>
<dbReference type="PROSITE" id="PS50977">
    <property type="entry name" value="HTH_TETR_2"/>
    <property type="match status" value="1"/>
</dbReference>
<dbReference type="AlphaFoldDB" id="A0A3S3Q8J8"/>
<dbReference type="InterPro" id="IPR001647">
    <property type="entry name" value="HTH_TetR"/>
</dbReference>
<dbReference type="RefSeq" id="WP_128389916.1">
    <property type="nucleotide sequence ID" value="NZ_SBII01000007.1"/>
</dbReference>
<comment type="caution">
    <text evidence="4">The sequence shown here is derived from an EMBL/GenBank/DDBJ whole genome shotgun (WGS) entry which is preliminary data.</text>
</comment>
<dbReference type="SUPFAM" id="SSF46689">
    <property type="entry name" value="Homeodomain-like"/>
    <property type="match status" value="1"/>
</dbReference>
<dbReference type="EMBL" id="SBII01000007">
    <property type="protein sequence ID" value="RWW99957.1"/>
    <property type="molecule type" value="Genomic_DNA"/>
</dbReference>
<keyword evidence="1 2" id="KW-0238">DNA-binding</keyword>
<proteinExistence type="predicted"/>
<feature type="domain" description="HTH tetR-type" evidence="3">
    <location>
        <begin position="7"/>
        <end position="67"/>
    </location>
</feature>
<dbReference type="GO" id="GO:0003677">
    <property type="term" value="F:DNA binding"/>
    <property type="evidence" value="ECO:0007669"/>
    <property type="project" value="UniProtKB-UniRule"/>
</dbReference>
<dbReference type="PRINTS" id="PR00455">
    <property type="entry name" value="HTHTETR"/>
</dbReference>
<organism evidence="4 5">
    <name type="scientific">Flavobacterium cerinum</name>
    <dbReference type="NCBI Taxonomy" id="2502784"/>
    <lineage>
        <taxon>Bacteria</taxon>
        <taxon>Pseudomonadati</taxon>
        <taxon>Bacteroidota</taxon>
        <taxon>Flavobacteriia</taxon>
        <taxon>Flavobacteriales</taxon>
        <taxon>Flavobacteriaceae</taxon>
        <taxon>Flavobacterium</taxon>
    </lineage>
</organism>
<name>A0A3S3Q8J8_9FLAO</name>
<dbReference type="Pfam" id="PF00440">
    <property type="entry name" value="TetR_N"/>
    <property type="match status" value="1"/>
</dbReference>
<reference evidence="4 5" key="1">
    <citation type="submission" date="2019-01" db="EMBL/GenBank/DDBJ databases">
        <title>Flavobacterium sp. nov.,isolated from freshwater.</title>
        <authorList>
            <person name="Zhang R."/>
            <person name="Du Z.-J."/>
        </authorList>
    </citation>
    <scope>NUCLEOTIDE SEQUENCE [LARGE SCALE GENOMIC DNA]</scope>
    <source>
        <strain evidence="4 5">1E403</strain>
    </source>
</reference>
<dbReference type="OrthoDB" id="6430772at2"/>
<dbReference type="InterPro" id="IPR009057">
    <property type="entry name" value="Homeodomain-like_sf"/>
</dbReference>
<keyword evidence="5" id="KW-1185">Reference proteome</keyword>
<accession>A0A3S3Q8J8</accession>
<sequence length="192" mass="22183">MISQSTSDKRKDLLTAALQLFVQYGFHGTPTSKIAKQAGVANGTLFHYYKTKEDLIVSLYIDIKTRMGEYIETKVPAGKKAKQMFKEQFTHVLLWSLENKDEFYFIQQFHTSPFAALLSPEEIKKQLSKSCHQIEEAIMEKAIKNRDVDFILTLLTSHTFGLNQYLAKTKLTKEQQLKTINDSFEMLWTMIS</sequence>
<dbReference type="PANTHER" id="PTHR43479:SF11">
    <property type="entry name" value="ACREF_ENVCD OPERON REPRESSOR-RELATED"/>
    <property type="match status" value="1"/>
</dbReference>
<feature type="DNA-binding region" description="H-T-H motif" evidence="2">
    <location>
        <begin position="30"/>
        <end position="49"/>
    </location>
</feature>
<evidence type="ECO:0000313" key="4">
    <source>
        <dbReference type="EMBL" id="RWW99957.1"/>
    </source>
</evidence>
<dbReference type="PANTHER" id="PTHR43479">
    <property type="entry name" value="ACREF/ENVCD OPERON REPRESSOR-RELATED"/>
    <property type="match status" value="1"/>
</dbReference>
<protein>
    <submittedName>
        <fullName evidence="4">TetR/AcrR family transcriptional regulator</fullName>
    </submittedName>
</protein>
<evidence type="ECO:0000256" key="2">
    <source>
        <dbReference type="PROSITE-ProRule" id="PRU00335"/>
    </source>
</evidence>
<dbReference type="Proteomes" id="UP000287527">
    <property type="component" value="Unassembled WGS sequence"/>
</dbReference>
<evidence type="ECO:0000313" key="5">
    <source>
        <dbReference type="Proteomes" id="UP000287527"/>
    </source>
</evidence>
<dbReference type="InterPro" id="IPR050624">
    <property type="entry name" value="HTH-type_Tx_Regulator"/>
</dbReference>
<dbReference type="Gene3D" id="1.10.357.10">
    <property type="entry name" value="Tetracycline Repressor, domain 2"/>
    <property type="match status" value="1"/>
</dbReference>